<accession>A0A1T5INR8</accession>
<evidence type="ECO:0000313" key="1">
    <source>
        <dbReference type="EMBL" id="SKC40769.1"/>
    </source>
</evidence>
<evidence type="ECO:0008006" key="3">
    <source>
        <dbReference type="Google" id="ProtNLM"/>
    </source>
</evidence>
<dbReference type="PROSITE" id="PS51257">
    <property type="entry name" value="PROKAR_LIPOPROTEIN"/>
    <property type="match status" value="1"/>
</dbReference>
<keyword evidence="2" id="KW-1185">Reference proteome</keyword>
<name>A0A1T5INR8_9BACT</name>
<evidence type="ECO:0000313" key="2">
    <source>
        <dbReference type="Proteomes" id="UP000190961"/>
    </source>
</evidence>
<dbReference type="AlphaFoldDB" id="A0A1T5INR8"/>
<dbReference type="EMBL" id="FUZU01000001">
    <property type="protein sequence ID" value="SKC40769.1"/>
    <property type="molecule type" value="Genomic_DNA"/>
</dbReference>
<gene>
    <name evidence="1" type="ORF">SAMN05660236_0222</name>
</gene>
<proteinExistence type="predicted"/>
<organism evidence="1 2">
    <name type="scientific">Ohtaekwangia koreensis</name>
    <dbReference type="NCBI Taxonomy" id="688867"/>
    <lineage>
        <taxon>Bacteria</taxon>
        <taxon>Pseudomonadati</taxon>
        <taxon>Bacteroidota</taxon>
        <taxon>Cytophagia</taxon>
        <taxon>Cytophagales</taxon>
        <taxon>Fulvivirgaceae</taxon>
        <taxon>Ohtaekwangia</taxon>
    </lineage>
</organism>
<protein>
    <recommendedName>
        <fullName evidence="3">Lipoprotein</fullName>
    </recommendedName>
</protein>
<sequence>MKIWELLAINSMNHIIFILFITLVGCSQQTNDKVPLFTPNSDNQKLNRDFKEIVLEKDFSVVFFTRADIDNNRYKIFALKGDQWEKIEINQNVIDMEEFQRDPDYCTVKDIVTKKRCRPEEADAFLSKLKNYGLFKLPEENIIRENCKDSGVIDAGKIYIHLVSGSRVRSLEYYDVFDSRNRCPDTDEWSNILKIEELFKNEWIPDSLMH</sequence>
<dbReference type="Proteomes" id="UP000190961">
    <property type="component" value="Unassembled WGS sequence"/>
</dbReference>
<reference evidence="1 2" key="1">
    <citation type="submission" date="2017-02" db="EMBL/GenBank/DDBJ databases">
        <authorList>
            <person name="Peterson S.W."/>
        </authorList>
    </citation>
    <scope>NUCLEOTIDE SEQUENCE [LARGE SCALE GENOMIC DNA]</scope>
    <source>
        <strain evidence="1 2">DSM 25262</strain>
    </source>
</reference>
<dbReference type="RefSeq" id="WP_079684867.1">
    <property type="nucleotide sequence ID" value="NZ_FUZU01000001.1"/>
</dbReference>